<evidence type="ECO:0000313" key="2">
    <source>
        <dbReference type="Proteomes" id="UP000199754"/>
    </source>
</evidence>
<dbReference type="AlphaFoldDB" id="A0A221K187"/>
<accession>A0A221K187</accession>
<evidence type="ECO:0008006" key="3">
    <source>
        <dbReference type="Google" id="ProtNLM"/>
    </source>
</evidence>
<name>A0A221K187_9RHOB</name>
<protein>
    <recommendedName>
        <fullName evidence="3">PAS fold protein</fullName>
    </recommendedName>
</protein>
<dbReference type="RefSeq" id="WP_089420626.1">
    <property type="nucleotide sequence ID" value="NZ_CP022415.1"/>
</dbReference>
<dbReference type="OrthoDB" id="7725754at2"/>
<dbReference type="EMBL" id="CP022415">
    <property type="protein sequence ID" value="ASM72766.1"/>
    <property type="molecule type" value="Genomic_DNA"/>
</dbReference>
<reference evidence="1 2" key="1">
    <citation type="submission" date="2017-07" db="EMBL/GenBank/DDBJ databases">
        <title>Genome Sequence of Sulfitobacter pseudonitzschiae Strain SMR1 Isolated from a culture of the Diatom Skeletonema marinoi.</title>
        <authorList>
            <person name="Topel M."/>
            <person name="Pinder M.I.M."/>
            <person name="Johansson O.N."/>
            <person name="Kourtchenko O."/>
            <person name="Godhe A."/>
            <person name="Clarke A.K."/>
        </authorList>
    </citation>
    <scope>NUCLEOTIDE SEQUENCE [LARGE SCALE GENOMIC DNA]</scope>
    <source>
        <strain evidence="1 2">SMR1</strain>
    </source>
</reference>
<keyword evidence="2" id="KW-1185">Reference proteome</keyword>
<proteinExistence type="predicted"/>
<organism evidence="1 2">
    <name type="scientific">Pseudosulfitobacter pseudonitzschiae</name>
    <dbReference type="NCBI Taxonomy" id="1402135"/>
    <lineage>
        <taxon>Bacteria</taxon>
        <taxon>Pseudomonadati</taxon>
        <taxon>Pseudomonadota</taxon>
        <taxon>Alphaproteobacteria</taxon>
        <taxon>Rhodobacterales</taxon>
        <taxon>Roseobacteraceae</taxon>
        <taxon>Pseudosulfitobacter</taxon>
    </lineage>
</organism>
<dbReference type="KEGG" id="spse:SULPSESMR1_01959"/>
<gene>
    <name evidence="1" type="ORF">SULPSESMR1_01959</name>
</gene>
<sequence length="253" mass="28745">MLFTTDAKELRNILDEFDLPMFVAERRDDADHDEFVLLANNTLHEQITGLRLEDLTMRRPSELLPADQAREVNRHYGECVDRRGLTQYSEILNLPEGPIVWDTTLRFLDAGPTCKRIIGSATCLQKLGHDMRETAAFEDVQWHAVDATYKISKLSALTEAILKHDVTPTQLINSAQAMDGLLRMITENLYDIRKVAEDRLSVSKTQGATVQFKTTRHCRTQRLATSEQAVRILLDLVGDALQMQGPQQKQLID</sequence>
<evidence type="ECO:0000313" key="1">
    <source>
        <dbReference type="EMBL" id="ASM72766.1"/>
    </source>
</evidence>
<dbReference type="Proteomes" id="UP000199754">
    <property type="component" value="Chromosome"/>
</dbReference>